<gene>
    <name evidence="1" type="ORF">MUS_0190</name>
</gene>
<dbReference type="KEGG" id="bqy:MUS_0190"/>
<sequence length="37" mass="4389">MEVIEFSADASRLIHLDHSRKDFFKPEGRLSEQREIT</sequence>
<organism evidence="1 2">
    <name type="scientific">Bacillus amyloliquefaciens (strain Y2)</name>
    <name type="common">Bacillus amyloliquefaciens subsp. plantarum (strain B9601-Y2)</name>
    <dbReference type="NCBI Taxonomy" id="1155777"/>
    <lineage>
        <taxon>Bacteria</taxon>
        <taxon>Bacillati</taxon>
        <taxon>Bacillota</taxon>
        <taxon>Bacilli</taxon>
        <taxon>Bacillales</taxon>
        <taxon>Bacillaceae</taxon>
        <taxon>Bacillus</taxon>
        <taxon>Bacillus amyloliquefaciens group</taxon>
    </lineage>
</organism>
<dbReference type="EMBL" id="CP003332">
    <property type="protein sequence ID" value="AFJ60272.1"/>
    <property type="molecule type" value="Genomic_DNA"/>
</dbReference>
<dbReference type="PATRIC" id="fig|1126211.3.peg.181"/>
<evidence type="ECO:0000313" key="2">
    <source>
        <dbReference type="Proteomes" id="UP000002878"/>
    </source>
</evidence>
<proteinExistence type="predicted"/>
<dbReference type="Proteomes" id="UP000002878">
    <property type="component" value="Chromosome"/>
</dbReference>
<evidence type="ECO:0000313" key="1">
    <source>
        <dbReference type="EMBL" id="AFJ60272.1"/>
    </source>
</evidence>
<accession>I2C0U8</accession>
<protein>
    <submittedName>
        <fullName evidence="1">Uncharacterized protein</fullName>
    </submittedName>
</protein>
<dbReference type="HOGENOM" id="CLU_3339446_0_0_9"/>
<reference evidence="1 2" key="1">
    <citation type="journal article" date="2012" name="J. Biotechnol.">
        <title>Genome sequence of the plant growth promoting strain Bacillus amyloliquefaciens subsp. plantarum B9601-Y2 and expression of mersacidin and other secondary metabolites.</title>
        <authorList>
            <person name="He P."/>
            <person name="Hao K."/>
            <person name="Blom J."/>
            <person name="Ruckert C."/>
            <person name="Vater J."/>
            <person name="Mao Z."/>
            <person name="Wu Y."/>
            <person name="Hou M."/>
            <person name="He P."/>
            <person name="He Y."/>
            <person name="Borriss R."/>
        </authorList>
    </citation>
    <scope>NUCLEOTIDE SEQUENCE [LARGE SCALE GENOMIC DNA]</scope>
    <source>
        <strain evidence="1">Y2</strain>
    </source>
</reference>
<dbReference type="AlphaFoldDB" id="I2C0U8"/>
<name>I2C0U8_BACAY</name>